<name>A0ABD0WEM5_UMBPY</name>
<dbReference type="CDD" id="cd23836">
    <property type="entry name" value="DRWD-C_CENP-O"/>
    <property type="match status" value="1"/>
</dbReference>
<sequence>MEEPRKDVLGHLAMLEMKVNHFAVKQQVSCEKEHKATIQALLTKRDQLKSEIKTTTSLQKIRTLLDKTGVPCQRDVDDLDDGSENSQLLLLMARHTQLKDLLYAHHLIGGYDVLLTEGKGVCVSMATAYESLYLETYNLEVKLGPKIRISRHNIPPFIPLEMLVKQENLQTDFSAFLDTLSQYLNAYVGRRQQLNFIKENHKSVQLMETNAFCTILVLMLTVPGKDIAVLCTLEYNNHKRCLPTRVKIESKDTVLPSSPQWRKNQALFLETPVHRALVTLKKTGSIV</sequence>
<reference evidence="8 9" key="1">
    <citation type="submission" date="2024-06" db="EMBL/GenBank/DDBJ databases">
        <authorList>
            <person name="Pan Q."/>
            <person name="Wen M."/>
            <person name="Jouanno E."/>
            <person name="Zahm M."/>
            <person name="Klopp C."/>
            <person name="Cabau C."/>
            <person name="Louis A."/>
            <person name="Berthelot C."/>
            <person name="Parey E."/>
            <person name="Roest Crollius H."/>
            <person name="Montfort J."/>
            <person name="Robinson-Rechavi M."/>
            <person name="Bouchez O."/>
            <person name="Lampietro C."/>
            <person name="Lopez Roques C."/>
            <person name="Donnadieu C."/>
            <person name="Postlethwait J."/>
            <person name="Bobe J."/>
            <person name="Verreycken H."/>
            <person name="Guiguen Y."/>
        </authorList>
    </citation>
    <scope>NUCLEOTIDE SEQUENCE [LARGE SCALE GENOMIC DNA]</scope>
    <source>
        <strain evidence="8">Up_M1</strain>
        <tissue evidence="8">Testis</tissue>
    </source>
</reference>
<evidence type="ECO:0000256" key="6">
    <source>
        <dbReference type="ARBA" id="ARBA00023242"/>
    </source>
</evidence>
<keyword evidence="9" id="KW-1185">Reference proteome</keyword>
<dbReference type="Pfam" id="PF09496">
    <property type="entry name" value="CENP-O"/>
    <property type="match status" value="1"/>
</dbReference>
<dbReference type="InterPro" id="IPR018464">
    <property type="entry name" value="CENP-O"/>
</dbReference>
<evidence type="ECO:0000256" key="4">
    <source>
        <dbReference type="ARBA" id="ARBA00016395"/>
    </source>
</evidence>
<dbReference type="Proteomes" id="UP001557470">
    <property type="component" value="Unassembled WGS sequence"/>
</dbReference>
<dbReference type="GO" id="GO:0000775">
    <property type="term" value="C:chromosome, centromeric region"/>
    <property type="evidence" value="ECO:0007669"/>
    <property type="project" value="UniProtKB-SubCell"/>
</dbReference>
<evidence type="ECO:0000313" key="9">
    <source>
        <dbReference type="Proteomes" id="UP001557470"/>
    </source>
</evidence>
<comment type="subcellular location">
    <subcellularLocation>
        <location evidence="2">Chromosome</location>
        <location evidence="2">Centromere</location>
    </subcellularLocation>
    <subcellularLocation>
        <location evidence="1">Nucleus</location>
    </subcellularLocation>
</comment>
<dbReference type="PANTHER" id="PTHR14582">
    <property type="entry name" value="INNER KINETOCHORE SUBUNIT MAL2"/>
    <property type="match status" value="1"/>
</dbReference>
<comment type="similarity">
    <text evidence="3">Belongs to the CENP-O/MCM21 family.</text>
</comment>
<keyword evidence="5" id="KW-0158">Chromosome</keyword>
<dbReference type="GO" id="GO:0005634">
    <property type="term" value="C:nucleus"/>
    <property type="evidence" value="ECO:0007669"/>
    <property type="project" value="UniProtKB-SubCell"/>
</dbReference>
<evidence type="ECO:0000256" key="1">
    <source>
        <dbReference type="ARBA" id="ARBA00004123"/>
    </source>
</evidence>
<dbReference type="CDD" id="cd23835">
    <property type="entry name" value="DRWD-N_CENP-O"/>
    <property type="match status" value="1"/>
</dbReference>
<dbReference type="AlphaFoldDB" id="A0ABD0WEM5"/>
<evidence type="ECO:0000256" key="3">
    <source>
        <dbReference type="ARBA" id="ARBA00007321"/>
    </source>
</evidence>
<dbReference type="EMBL" id="JAGEUA010000007">
    <property type="protein sequence ID" value="KAL0969805.1"/>
    <property type="molecule type" value="Genomic_DNA"/>
</dbReference>
<keyword evidence="6" id="KW-0539">Nucleus</keyword>
<organism evidence="8 9">
    <name type="scientific">Umbra pygmaea</name>
    <name type="common">Eastern mudminnow</name>
    <dbReference type="NCBI Taxonomy" id="75934"/>
    <lineage>
        <taxon>Eukaryota</taxon>
        <taxon>Metazoa</taxon>
        <taxon>Chordata</taxon>
        <taxon>Craniata</taxon>
        <taxon>Vertebrata</taxon>
        <taxon>Euteleostomi</taxon>
        <taxon>Actinopterygii</taxon>
        <taxon>Neopterygii</taxon>
        <taxon>Teleostei</taxon>
        <taxon>Protacanthopterygii</taxon>
        <taxon>Esociformes</taxon>
        <taxon>Umbridae</taxon>
        <taxon>Umbra</taxon>
    </lineage>
</organism>
<accession>A0ABD0WEM5</accession>
<keyword evidence="7" id="KW-0137">Centromere</keyword>
<evidence type="ECO:0000313" key="8">
    <source>
        <dbReference type="EMBL" id="KAL0969805.1"/>
    </source>
</evidence>
<protein>
    <recommendedName>
        <fullName evidence="4">Centromere protein O</fullName>
    </recommendedName>
</protein>
<proteinExistence type="inferred from homology"/>
<dbReference type="PANTHER" id="PTHR14582:SF1">
    <property type="entry name" value="CENTROMERE PROTEIN O"/>
    <property type="match status" value="1"/>
</dbReference>
<gene>
    <name evidence="8" type="ORF">UPYG_G00232530</name>
</gene>
<comment type="caution">
    <text evidence="8">The sequence shown here is derived from an EMBL/GenBank/DDBJ whole genome shotgun (WGS) entry which is preliminary data.</text>
</comment>
<evidence type="ECO:0000256" key="2">
    <source>
        <dbReference type="ARBA" id="ARBA00004584"/>
    </source>
</evidence>
<evidence type="ECO:0000256" key="7">
    <source>
        <dbReference type="ARBA" id="ARBA00023328"/>
    </source>
</evidence>
<evidence type="ECO:0000256" key="5">
    <source>
        <dbReference type="ARBA" id="ARBA00022454"/>
    </source>
</evidence>